<evidence type="ECO:0000256" key="1">
    <source>
        <dbReference type="SAM" id="Phobius"/>
    </source>
</evidence>
<accession>A0A9J6NZU3</accession>
<feature type="transmembrane region" description="Helical" evidence="1">
    <location>
        <begin position="65"/>
        <end position="85"/>
    </location>
</feature>
<organism evidence="2 3">
    <name type="scientific">Oceanirhabdus seepicola</name>
    <dbReference type="NCBI Taxonomy" id="2828781"/>
    <lineage>
        <taxon>Bacteria</taxon>
        <taxon>Bacillati</taxon>
        <taxon>Bacillota</taxon>
        <taxon>Clostridia</taxon>
        <taxon>Eubacteriales</taxon>
        <taxon>Clostridiaceae</taxon>
        <taxon>Oceanirhabdus</taxon>
    </lineage>
</organism>
<dbReference type="EMBL" id="JAGSOJ010000001">
    <property type="protein sequence ID" value="MCM1989133.1"/>
    <property type="molecule type" value="Genomic_DNA"/>
</dbReference>
<feature type="transmembrane region" description="Helical" evidence="1">
    <location>
        <begin position="91"/>
        <end position="116"/>
    </location>
</feature>
<gene>
    <name evidence="2" type="ORF">KDK92_05225</name>
</gene>
<evidence type="ECO:0000313" key="2">
    <source>
        <dbReference type="EMBL" id="MCM1989133.1"/>
    </source>
</evidence>
<dbReference type="RefSeq" id="WP_250858029.1">
    <property type="nucleotide sequence ID" value="NZ_JAGSOJ010000001.1"/>
</dbReference>
<proteinExistence type="predicted"/>
<feature type="transmembrane region" description="Helical" evidence="1">
    <location>
        <begin position="35"/>
        <end position="53"/>
    </location>
</feature>
<name>A0A9J6NZU3_9CLOT</name>
<keyword evidence="3" id="KW-1185">Reference proteome</keyword>
<evidence type="ECO:0000313" key="3">
    <source>
        <dbReference type="Proteomes" id="UP001056429"/>
    </source>
</evidence>
<keyword evidence="1" id="KW-0472">Membrane</keyword>
<keyword evidence="1" id="KW-1133">Transmembrane helix</keyword>
<reference evidence="2" key="1">
    <citation type="journal article" date="2021" name="mSystems">
        <title>Bacteria and Archaea Synergistically Convert Glycine Betaine to Biogenic Methane in the Formosa Cold Seep of the South China Sea.</title>
        <authorList>
            <person name="Li L."/>
            <person name="Zhang W."/>
            <person name="Zhang S."/>
            <person name="Song L."/>
            <person name="Sun Q."/>
            <person name="Zhang H."/>
            <person name="Xiang H."/>
            <person name="Dong X."/>
        </authorList>
    </citation>
    <scope>NUCLEOTIDE SEQUENCE</scope>
    <source>
        <strain evidence="2">ZWT</strain>
    </source>
</reference>
<comment type="caution">
    <text evidence="2">The sequence shown here is derived from an EMBL/GenBank/DDBJ whole genome shotgun (WGS) entry which is preliminary data.</text>
</comment>
<reference evidence="2" key="2">
    <citation type="submission" date="2021-04" db="EMBL/GenBank/DDBJ databases">
        <authorList>
            <person name="Dong X."/>
        </authorList>
    </citation>
    <scope>NUCLEOTIDE SEQUENCE</scope>
    <source>
        <strain evidence="2">ZWT</strain>
    </source>
</reference>
<sequence>MKNNEKLTTNILSGVFFIIFIILFLLRLSGIAMDGIGDIAISLASFGVFLAFIFSQRKKYYNKLIIVLVIVVGILGSFAFIVVFGNLPDKALLFITLGIVVISVITIIILGTLTIIRMLKLYKNRL</sequence>
<feature type="transmembrane region" description="Helical" evidence="1">
    <location>
        <begin position="7"/>
        <end position="29"/>
    </location>
</feature>
<protein>
    <submittedName>
        <fullName evidence="2">Uncharacterized protein</fullName>
    </submittedName>
</protein>
<keyword evidence="1" id="KW-0812">Transmembrane</keyword>
<dbReference type="AlphaFoldDB" id="A0A9J6NZU3"/>
<dbReference type="Proteomes" id="UP001056429">
    <property type="component" value="Unassembled WGS sequence"/>
</dbReference>